<evidence type="ECO:0000313" key="8">
    <source>
        <dbReference type="Proteomes" id="UP000005205"/>
    </source>
</evidence>
<keyword evidence="2" id="KW-0646">Protease inhibitor</keyword>
<name>A0A158P0W1_ATTCE</name>
<accession>A0A158P0W1</accession>
<dbReference type="EMBL" id="ADTU01005853">
    <property type="status" value="NOT_ANNOTATED_CDS"/>
    <property type="molecule type" value="Genomic_DNA"/>
</dbReference>
<dbReference type="FunFam" id="2.10.25.10:FF:000055">
    <property type="entry name" value="alpha-tectorin isoform X1"/>
    <property type="match status" value="1"/>
</dbReference>
<dbReference type="SUPFAM" id="SSF57567">
    <property type="entry name" value="Serine protease inhibitors"/>
    <property type="match status" value="1"/>
</dbReference>
<evidence type="ECO:0000256" key="4">
    <source>
        <dbReference type="ARBA" id="ARBA00023157"/>
    </source>
</evidence>
<evidence type="ECO:0000256" key="3">
    <source>
        <dbReference type="ARBA" id="ARBA00022900"/>
    </source>
</evidence>
<proteinExistence type="inferred from homology"/>
<dbReference type="Gene3D" id="2.10.25.10">
    <property type="entry name" value="Laminin"/>
    <property type="match status" value="1"/>
</dbReference>
<evidence type="ECO:0000256" key="2">
    <source>
        <dbReference type="ARBA" id="ARBA00022690"/>
    </source>
</evidence>
<feature type="domain" description="TIL" evidence="6">
    <location>
        <begin position="24"/>
        <end position="77"/>
    </location>
</feature>
<gene>
    <name evidence="7" type="primary">105626735</name>
</gene>
<dbReference type="InterPro" id="IPR002919">
    <property type="entry name" value="TIL_dom"/>
</dbReference>
<organism evidence="7 8">
    <name type="scientific">Atta cephalotes</name>
    <name type="common">Leafcutter ant</name>
    <dbReference type="NCBI Taxonomy" id="12957"/>
    <lineage>
        <taxon>Eukaryota</taxon>
        <taxon>Metazoa</taxon>
        <taxon>Ecdysozoa</taxon>
        <taxon>Arthropoda</taxon>
        <taxon>Hexapoda</taxon>
        <taxon>Insecta</taxon>
        <taxon>Pterygota</taxon>
        <taxon>Neoptera</taxon>
        <taxon>Endopterygota</taxon>
        <taxon>Hymenoptera</taxon>
        <taxon>Apocrita</taxon>
        <taxon>Aculeata</taxon>
        <taxon>Formicoidea</taxon>
        <taxon>Formicidae</taxon>
        <taxon>Myrmicinae</taxon>
        <taxon>Atta</taxon>
    </lineage>
</organism>
<dbReference type="CDD" id="cd19941">
    <property type="entry name" value="TIL"/>
    <property type="match status" value="1"/>
</dbReference>
<dbReference type="Proteomes" id="UP000005205">
    <property type="component" value="Unassembled WGS sequence"/>
</dbReference>
<dbReference type="Pfam" id="PF01826">
    <property type="entry name" value="TIL"/>
    <property type="match status" value="1"/>
</dbReference>
<keyword evidence="3" id="KW-0722">Serine protease inhibitor</keyword>
<keyword evidence="5" id="KW-0732">Signal</keyword>
<evidence type="ECO:0000259" key="6">
    <source>
        <dbReference type="Pfam" id="PF01826"/>
    </source>
</evidence>
<dbReference type="InterPro" id="IPR036084">
    <property type="entry name" value="Ser_inhib-like_sf"/>
</dbReference>
<reference evidence="7" key="2">
    <citation type="submission" date="2016-04" db="UniProtKB">
        <authorList>
            <consortium name="EnsemblMetazoa"/>
        </authorList>
    </citation>
    <scope>IDENTIFICATION</scope>
</reference>
<protein>
    <recommendedName>
        <fullName evidence="6">TIL domain-containing protein</fullName>
    </recommendedName>
</protein>
<dbReference type="OrthoDB" id="7695409at2759"/>
<dbReference type="FunCoup" id="A0A158P0W1">
    <property type="interactions" value="19"/>
</dbReference>
<dbReference type="InterPro" id="IPR051368">
    <property type="entry name" value="SerProtInhib-TIL_Domain"/>
</dbReference>
<feature type="signal peptide" evidence="5">
    <location>
        <begin position="1"/>
        <end position="20"/>
    </location>
</feature>
<keyword evidence="8" id="KW-1185">Reference proteome</keyword>
<sequence length="77" mass="8228">MVRAVVFFLLLIVAVATISAAPNCGQNEYYNSCGSSCQPTCQNPTPAICVLACVAGCECMDGYVRNAEDKCIPMHFC</sequence>
<keyword evidence="4" id="KW-1015">Disulfide bond</keyword>
<evidence type="ECO:0000256" key="5">
    <source>
        <dbReference type="SAM" id="SignalP"/>
    </source>
</evidence>
<dbReference type="AlphaFoldDB" id="A0A158P0W1"/>
<dbReference type="GO" id="GO:0004867">
    <property type="term" value="F:serine-type endopeptidase inhibitor activity"/>
    <property type="evidence" value="ECO:0007669"/>
    <property type="project" value="UniProtKB-KW"/>
</dbReference>
<dbReference type="EnsemblMetazoa" id="XM_012208029.1">
    <property type="protein sequence ID" value="XP_012063419.1"/>
    <property type="gene ID" value="LOC105626735"/>
</dbReference>
<dbReference type="PANTHER" id="PTHR23259:SF70">
    <property type="entry name" value="ACCESSORY GLAND PROTEIN ACP62F-RELATED"/>
    <property type="match status" value="1"/>
</dbReference>
<comment type="similarity">
    <text evidence="1">Belongs to the serine protease inhibitor-like (TIL domain-containing) family.</text>
</comment>
<evidence type="ECO:0000313" key="7">
    <source>
        <dbReference type="EnsemblMetazoa" id="XP_012063419.1"/>
    </source>
</evidence>
<evidence type="ECO:0000256" key="1">
    <source>
        <dbReference type="ARBA" id="ARBA00007611"/>
    </source>
</evidence>
<feature type="chain" id="PRO_5007629856" description="TIL domain-containing protein" evidence="5">
    <location>
        <begin position="21"/>
        <end position="77"/>
    </location>
</feature>
<dbReference type="InParanoid" id="A0A158P0W1"/>
<dbReference type="PANTHER" id="PTHR23259">
    <property type="entry name" value="RIDDLE"/>
    <property type="match status" value="1"/>
</dbReference>
<dbReference type="KEGG" id="acep:105626735"/>
<dbReference type="STRING" id="12957.A0A158P0W1"/>
<reference evidence="8" key="1">
    <citation type="journal article" date="2011" name="PLoS Genet.">
        <title>The genome sequence of the leaf-cutter ant Atta cephalotes reveals insights into its obligate symbiotic lifestyle.</title>
        <authorList>
            <person name="Suen G."/>
            <person name="Teiling C."/>
            <person name="Li L."/>
            <person name="Holt C."/>
            <person name="Abouheif E."/>
            <person name="Bornberg-Bauer E."/>
            <person name="Bouffard P."/>
            <person name="Caldera E.J."/>
            <person name="Cash E."/>
            <person name="Cavanaugh A."/>
            <person name="Denas O."/>
            <person name="Elhaik E."/>
            <person name="Fave M.J."/>
            <person name="Gadau J."/>
            <person name="Gibson J.D."/>
            <person name="Graur D."/>
            <person name="Grubbs K.J."/>
            <person name="Hagen D.E."/>
            <person name="Harkins T.T."/>
            <person name="Helmkampf M."/>
            <person name="Hu H."/>
            <person name="Johnson B.R."/>
            <person name="Kim J."/>
            <person name="Marsh S.E."/>
            <person name="Moeller J.A."/>
            <person name="Munoz-Torres M.C."/>
            <person name="Murphy M.C."/>
            <person name="Naughton M.C."/>
            <person name="Nigam S."/>
            <person name="Overson R."/>
            <person name="Rajakumar R."/>
            <person name="Reese J.T."/>
            <person name="Scott J.J."/>
            <person name="Smith C.R."/>
            <person name="Tao S."/>
            <person name="Tsutsui N.D."/>
            <person name="Viljakainen L."/>
            <person name="Wissler L."/>
            <person name="Yandell M.D."/>
            <person name="Zimmer F."/>
            <person name="Taylor J."/>
            <person name="Slater S.C."/>
            <person name="Clifton S.W."/>
            <person name="Warren W.C."/>
            <person name="Elsik C.G."/>
            <person name="Smith C.D."/>
            <person name="Weinstock G.M."/>
            <person name="Gerardo N.M."/>
            <person name="Currie C.R."/>
        </authorList>
    </citation>
    <scope>NUCLEOTIDE SEQUENCE [LARGE SCALE GENOMIC DNA]</scope>
</reference>